<protein>
    <submittedName>
        <fullName evidence="1">Uncharacterized protein</fullName>
    </submittedName>
</protein>
<comment type="caution">
    <text evidence="1">The sequence shown here is derived from an EMBL/GenBank/DDBJ whole genome shotgun (WGS) entry which is preliminary data.</text>
</comment>
<reference evidence="1" key="2">
    <citation type="submission" date="2019-01" db="EMBL/GenBank/DDBJ databases">
        <authorList>
            <consortium name="NCBI Pathogen Detection Project"/>
        </authorList>
    </citation>
    <scope>NUCLEOTIDE SEQUENCE</scope>
    <source>
        <strain evidence="1">BCW_3452</strain>
    </source>
</reference>
<dbReference type="EMBL" id="DACRBY010000018">
    <property type="protein sequence ID" value="HAS8541072.1"/>
    <property type="molecule type" value="Genomic_DNA"/>
</dbReference>
<accession>A0A8H9TFQ6</accession>
<name>A0A8H9TFQ6_VIBVL</name>
<evidence type="ECO:0000313" key="1">
    <source>
        <dbReference type="EMBL" id="HAS8541072.1"/>
    </source>
</evidence>
<reference evidence="1" key="1">
    <citation type="journal article" date="2018" name="Genome Biol.">
        <title>SKESA: strategic k-mer extension for scrupulous assemblies.</title>
        <authorList>
            <person name="Souvorov A."/>
            <person name="Agarwala R."/>
            <person name="Lipman D.J."/>
        </authorList>
    </citation>
    <scope>NUCLEOTIDE SEQUENCE</scope>
    <source>
        <strain evidence="1">BCW_3452</strain>
    </source>
</reference>
<dbReference type="Proteomes" id="UP000863257">
    <property type="component" value="Unassembled WGS sequence"/>
</dbReference>
<dbReference type="AlphaFoldDB" id="A0A8H9TFQ6"/>
<organism evidence="1">
    <name type="scientific">Vibrio vulnificus</name>
    <dbReference type="NCBI Taxonomy" id="672"/>
    <lineage>
        <taxon>Bacteria</taxon>
        <taxon>Pseudomonadati</taxon>
        <taxon>Pseudomonadota</taxon>
        <taxon>Gammaproteobacteria</taxon>
        <taxon>Vibrionales</taxon>
        <taxon>Vibrionaceae</taxon>
        <taxon>Vibrio</taxon>
    </lineage>
</organism>
<proteinExistence type="predicted"/>
<sequence length="73" mass="8239">MLLSISDIPTNSRDRDRIKLGVKMSKCLNNEGQLTLFASHETVSWRHFTAKRRLLLLSSLGKCMAKDSPGHAR</sequence>
<gene>
    <name evidence="1" type="ORF">I7730_14930</name>
</gene>